<evidence type="ECO:0000313" key="1">
    <source>
        <dbReference type="EMBL" id="PTL35040.1"/>
    </source>
</evidence>
<organism evidence="1 2">
    <name type="scientific">Candidatus Methylomirabilis limnetica</name>
    <dbReference type="NCBI Taxonomy" id="2033718"/>
    <lineage>
        <taxon>Bacteria</taxon>
        <taxon>Candidatus Methylomirabilota</taxon>
        <taxon>Candidatus Methylomirabilia</taxon>
        <taxon>Candidatus Methylomirabilales</taxon>
        <taxon>Candidatus Methylomirabilaceae</taxon>
        <taxon>Candidatus Methylomirabilis</taxon>
    </lineage>
</organism>
<reference evidence="1 2" key="1">
    <citation type="submission" date="2017-09" db="EMBL/GenBank/DDBJ databases">
        <title>Bloom of a denitrifying methanotroph, Candidatus Methylomirabilis limnetica, in a deep stratified lake.</title>
        <authorList>
            <person name="Graf J.S."/>
            <person name="Marchant H.K."/>
            <person name="Tienken D."/>
            <person name="Hach P.F."/>
            <person name="Brand A."/>
            <person name="Schubert C.J."/>
            <person name="Kuypers M.M."/>
            <person name="Milucka J."/>
        </authorList>
    </citation>
    <scope>NUCLEOTIDE SEQUENCE [LARGE SCALE GENOMIC DNA]</scope>
    <source>
        <strain evidence="1 2">Zug</strain>
    </source>
</reference>
<proteinExistence type="predicted"/>
<sequence length="110" mass="12262">MGYVIEYFNSSVQTDIEAWPAGLKARYRALTLRMADHGSNLGMPHTRALGGGLFEIRVKSAEGIGRAFHCTLIGRRIVILHGYVKKSDKTPAKVLRIARNRMNEVLQHGT</sequence>
<dbReference type="EMBL" id="NVQC01000032">
    <property type="protein sequence ID" value="PTL35040.1"/>
    <property type="molecule type" value="Genomic_DNA"/>
</dbReference>
<name>A0A2T4TV98_9BACT</name>
<dbReference type="Pfam" id="PF05973">
    <property type="entry name" value="Gp49"/>
    <property type="match status" value="1"/>
</dbReference>
<evidence type="ECO:0008006" key="3">
    <source>
        <dbReference type="Google" id="ProtNLM"/>
    </source>
</evidence>
<dbReference type="Proteomes" id="UP000241436">
    <property type="component" value="Unassembled WGS sequence"/>
</dbReference>
<dbReference type="OrthoDB" id="3233388at2"/>
<comment type="caution">
    <text evidence="1">The sequence shown here is derived from an EMBL/GenBank/DDBJ whole genome shotgun (WGS) entry which is preliminary data.</text>
</comment>
<keyword evidence="2" id="KW-1185">Reference proteome</keyword>
<evidence type="ECO:0000313" key="2">
    <source>
        <dbReference type="Proteomes" id="UP000241436"/>
    </source>
</evidence>
<dbReference type="InterPro" id="IPR009241">
    <property type="entry name" value="HigB-like"/>
</dbReference>
<gene>
    <name evidence="1" type="ORF">CLG94_11810</name>
</gene>
<dbReference type="AlphaFoldDB" id="A0A2T4TV98"/>
<reference evidence="2" key="2">
    <citation type="journal article" date="2018" name="Environ. Microbiol.">
        <title>Bloom of a denitrifying methanotroph, 'Candidatus Methylomirabilis limnetica', in a deep stratified lake.</title>
        <authorList>
            <person name="Graf J.S."/>
            <person name="Mayr M.J."/>
            <person name="Marchant H.K."/>
            <person name="Tienken D."/>
            <person name="Hach P.F."/>
            <person name="Brand A."/>
            <person name="Schubert C.J."/>
            <person name="Kuypers M.M."/>
            <person name="Milucka J."/>
        </authorList>
    </citation>
    <scope>NUCLEOTIDE SEQUENCE [LARGE SCALE GENOMIC DNA]</scope>
    <source>
        <strain evidence="2">Zug</strain>
    </source>
</reference>
<accession>A0A2T4TV98</accession>
<protein>
    <recommendedName>
        <fullName evidence="3">Type II toxin-antitoxin system RelE/ParE family toxin</fullName>
    </recommendedName>
</protein>